<dbReference type="Proteomes" id="UP000229176">
    <property type="component" value="Unassembled WGS sequence"/>
</dbReference>
<dbReference type="AlphaFoldDB" id="A0A2H0CH61"/>
<reference evidence="1 2" key="1">
    <citation type="submission" date="2017-09" db="EMBL/GenBank/DDBJ databases">
        <title>Depth-based differentiation of microbial function through sediment-hosted aquifers and enrichment of novel symbionts in the deep terrestrial subsurface.</title>
        <authorList>
            <person name="Probst A.J."/>
            <person name="Ladd B."/>
            <person name="Jarett J.K."/>
            <person name="Geller-Mcgrath D.E."/>
            <person name="Sieber C.M."/>
            <person name="Emerson J.B."/>
            <person name="Anantharaman K."/>
            <person name="Thomas B.C."/>
            <person name="Malmstrom R."/>
            <person name="Stieglmeier M."/>
            <person name="Klingl A."/>
            <person name="Woyke T."/>
            <person name="Ryan C.M."/>
            <person name="Banfield J.F."/>
        </authorList>
    </citation>
    <scope>NUCLEOTIDE SEQUENCE [LARGE SCALE GENOMIC DNA]</scope>
    <source>
        <strain evidence="1">CG22_combo_CG10-13_8_21_14_all_32_8</strain>
    </source>
</reference>
<sequence length="404" mass="46035">MGIFSKPKEEKELALVFDIGSSSVGGAVFEIQKFGIPKIILSIREPIILEEKINTERFLFLTLKSLEVVASRICIMGIGKPSKIFCVLSSPWYASQTRVIKLEKNTSFLFTSKLADSLIQKEISLFEEEHLNKFSHSDEKARMIEFKNMKTMLNGYVTDEPFDKKVKKIEMVVFISMSEDKILKKMVGAISRHFHSEDVKFSSFTMASFTVARDMFMHQENFLLVDIAGEVTDISLVKKDVLSESISYPLGRNFMIRGVADSLSYTLSEAKSFISLYKDKHAVESVEKRLEPVISKLKTEWLNGFQQALVNLSNDISVPSTIFITVDQDLIDFFSEIIKTEQFNQYTITESEFKIIFLDVPMLHGITAFKPSNSVFSRADVIGDSIIRDPFIIIESIYINRFVC</sequence>
<gene>
    <name evidence="1" type="ORF">COW91_00920</name>
</gene>
<name>A0A2H0CH61_9BACT</name>
<dbReference type="Gene3D" id="3.30.1490.300">
    <property type="match status" value="1"/>
</dbReference>
<proteinExistence type="predicted"/>
<dbReference type="EMBL" id="PCTI01000011">
    <property type="protein sequence ID" value="PIP69121.1"/>
    <property type="molecule type" value="Genomic_DNA"/>
</dbReference>
<evidence type="ECO:0008006" key="3">
    <source>
        <dbReference type="Google" id="ProtNLM"/>
    </source>
</evidence>
<dbReference type="Gene3D" id="3.30.420.40">
    <property type="match status" value="2"/>
</dbReference>
<evidence type="ECO:0000313" key="2">
    <source>
        <dbReference type="Proteomes" id="UP000229176"/>
    </source>
</evidence>
<protein>
    <recommendedName>
        <fullName evidence="3">SHS2 domain-containing protein</fullName>
    </recommendedName>
</protein>
<accession>A0A2H0CH61</accession>
<evidence type="ECO:0000313" key="1">
    <source>
        <dbReference type="EMBL" id="PIP69121.1"/>
    </source>
</evidence>
<comment type="caution">
    <text evidence="1">The sequence shown here is derived from an EMBL/GenBank/DDBJ whole genome shotgun (WGS) entry which is preliminary data.</text>
</comment>
<organism evidence="1 2">
    <name type="scientific">Candidatus Nomurabacteria bacterium CG22_combo_CG10-13_8_21_14_all_32_8</name>
    <dbReference type="NCBI Taxonomy" id="1974732"/>
    <lineage>
        <taxon>Bacteria</taxon>
        <taxon>Candidatus Nomuraibacteriota</taxon>
    </lineage>
</organism>